<dbReference type="Proteomes" id="UP000297753">
    <property type="component" value="Unassembled WGS sequence"/>
</dbReference>
<feature type="domain" description="Aminotransferase class V" evidence="6">
    <location>
        <begin position="9"/>
        <end position="376"/>
    </location>
</feature>
<proteinExistence type="inferred from homology"/>
<evidence type="ECO:0000256" key="2">
    <source>
        <dbReference type="ARBA" id="ARBA00010447"/>
    </source>
</evidence>
<keyword evidence="8" id="KW-1185">Reference proteome</keyword>
<dbReference type="PIRSF" id="PIRSF005572">
    <property type="entry name" value="NifS"/>
    <property type="match status" value="1"/>
</dbReference>
<dbReference type="Gene3D" id="3.90.1150.10">
    <property type="entry name" value="Aspartate Aminotransferase, domain 1"/>
    <property type="match status" value="1"/>
</dbReference>
<organism evidence="7 8">
    <name type="scientific">Vibrio ouci</name>
    <dbReference type="NCBI Taxonomy" id="2499078"/>
    <lineage>
        <taxon>Bacteria</taxon>
        <taxon>Pseudomonadati</taxon>
        <taxon>Pseudomonadota</taxon>
        <taxon>Gammaproteobacteria</taxon>
        <taxon>Vibrionales</taxon>
        <taxon>Vibrionaceae</taxon>
        <taxon>Vibrio</taxon>
    </lineage>
</organism>
<dbReference type="InterPro" id="IPR015422">
    <property type="entry name" value="PyrdxlP-dep_Trfase_small"/>
</dbReference>
<dbReference type="InterPro" id="IPR015424">
    <property type="entry name" value="PyrdxlP-dep_Trfase"/>
</dbReference>
<dbReference type="InterPro" id="IPR016454">
    <property type="entry name" value="Cysteine_dSase"/>
</dbReference>
<evidence type="ECO:0000313" key="8">
    <source>
        <dbReference type="Proteomes" id="UP000297753"/>
    </source>
</evidence>
<keyword evidence="7" id="KW-0032">Aminotransferase</keyword>
<sequence>MLDGQGICYDNASTSYPKPNLVHERISFYIKYGCGSFNRSAFDVMAQANSISDVTRGLLSDLIKCKPEEIYFTSGATESLNYLIFGLLNKGDHVIISPWEHNSVTRPLNFLKEERDISVTTCHASLQSGFDTQQISELIQPNTRLVIINHVSNVLGIESPLAEIGVIAKHHPEIIFAVDASQSIGSIPIDVSQSHIDFLAFPGHKSLLGPSGIGGFYLSHQCKSRLKPIKFGGTGIKSIEPVMVEEGPHKFEVGTPNMLGIVGLCGALEHLSAKGIGAIEDHIKSLTRYLIDRLERMDHVVTYLPGSCSPHGVVTINVPPLSPKDLSSILLQDFNIMTRDGFHCAVSAHKIANSYPQGSVRISIGTMTTTEDVDYFCDSLELIK</sequence>
<evidence type="ECO:0000256" key="5">
    <source>
        <dbReference type="ARBA" id="ARBA00050776"/>
    </source>
</evidence>
<comment type="cofactor">
    <cofactor evidence="1">
        <name>pyridoxal 5'-phosphate</name>
        <dbReference type="ChEBI" id="CHEBI:597326"/>
    </cofactor>
</comment>
<dbReference type="EC" id="2.8.1.7" evidence="3"/>
<dbReference type="GO" id="GO:0031071">
    <property type="term" value="F:cysteine desulfurase activity"/>
    <property type="evidence" value="ECO:0007669"/>
    <property type="project" value="UniProtKB-EC"/>
</dbReference>
<protein>
    <recommendedName>
        <fullName evidence="3">cysteine desulfurase</fullName>
        <ecNumber evidence="3">2.8.1.7</ecNumber>
    </recommendedName>
</protein>
<evidence type="ECO:0000256" key="1">
    <source>
        <dbReference type="ARBA" id="ARBA00001933"/>
    </source>
</evidence>
<evidence type="ECO:0000313" key="7">
    <source>
        <dbReference type="EMBL" id="TFH93151.1"/>
    </source>
</evidence>
<dbReference type="PANTHER" id="PTHR43586">
    <property type="entry name" value="CYSTEINE DESULFURASE"/>
    <property type="match status" value="1"/>
</dbReference>
<evidence type="ECO:0000259" key="6">
    <source>
        <dbReference type="Pfam" id="PF00266"/>
    </source>
</evidence>
<dbReference type="SUPFAM" id="SSF53383">
    <property type="entry name" value="PLP-dependent transferases"/>
    <property type="match status" value="1"/>
</dbReference>
<comment type="caution">
    <text evidence="7">The sequence shown here is derived from an EMBL/GenBank/DDBJ whole genome shotgun (WGS) entry which is preliminary data.</text>
</comment>
<comment type="catalytic activity">
    <reaction evidence="5">
        <text>(sulfur carrier)-H + L-cysteine = (sulfur carrier)-SH + L-alanine</text>
        <dbReference type="Rhea" id="RHEA:43892"/>
        <dbReference type="Rhea" id="RHEA-COMP:14737"/>
        <dbReference type="Rhea" id="RHEA-COMP:14739"/>
        <dbReference type="ChEBI" id="CHEBI:29917"/>
        <dbReference type="ChEBI" id="CHEBI:35235"/>
        <dbReference type="ChEBI" id="CHEBI:57972"/>
        <dbReference type="ChEBI" id="CHEBI:64428"/>
        <dbReference type="EC" id="2.8.1.7"/>
    </reaction>
</comment>
<gene>
    <name evidence="7" type="ORF">ELS82_01725</name>
</gene>
<dbReference type="PANTHER" id="PTHR43586:SF4">
    <property type="entry name" value="ISOPENICILLIN N EPIMERASE"/>
    <property type="match status" value="1"/>
</dbReference>
<evidence type="ECO:0000256" key="3">
    <source>
        <dbReference type="ARBA" id="ARBA00012239"/>
    </source>
</evidence>
<accession>A0A4Y8WLH9</accession>
<comment type="similarity">
    <text evidence="2">Belongs to the class-V pyridoxal-phosphate-dependent aminotransferase family. Csd subfamily.</text>
</comment>
<keyword evidence="7" id="KW-0808">Transferase</keyword>
<dbReference type="OrthoDB" id="9764293at2"/>
<dbReference type="InterPro" id="IPR000192">
    <property type="entry name" value="Aminotrans_V_dom"/>
</dbReference>
<evidence type="ECO:0000256" key="4">
    <source>
        <dbReference type="ARBA" id="ARBA00022898"/>
    </source>
</evidence>
<dbReference type="Pfam" id="PF00266">
    <property type="entry name" value="Aminotran_5"/>
    <property type="match status" value="1"/>
</dbReference>
<dbReference type="AlphaFoldDB" id="A0A4Y8WLH9"/>
<dbReference type="Gene3D" id="3.40.640.10">
    <property type="entry name" value="Type I PLP-dependent aspartate aminotransferase-like (Major domain)"/>
    <property type="match status" value="1"/>
</dbReference>
<dbReference type="GO" id="GO:0008483">
    <property type="term" value="F:transaminase activity"/>
    <property type="evidence" value="ECO:0007669"/>
    <property type="project" value="UniProtKB-KW"/>
</dbReference>
<keyword evidence="4" id="KW-0663">Pyridoxal phosphate</keyword>
<dbReference type="InterPro" id="IPR015421">
    <property type="entry name" value="PyrdxlP-dep_Trfase_major"/>
</dbReference>
<reference evidence="7 8" key="1">
    <citation type="submission" date="2019-01" db="EMBL/GenBank/DDBJ databases">
        <title>Vibrio BEI176 sp. nov, a marine bacterium isolated from China: eastern marignal seas.</title>
        <authorList>
            <person name="Li B."/>
        </authorList>
    </citation>
    <scope>NUCLEOTIDE SEQUENCE [LARGE SCALE GENOMIC DNA]</scope>
    <source>
        <strain evidence="7 8">BEI176</strain>
    </source>
</reference>
<dbReference type="EMBL" id="SATR01000002">
    <property type="protein sequence ID" value="TFH93151.1"/>
    <property type="molecule type" value="Genomic_DNA"/>
</dbReference>
<dbReference type="RefSeq" id="WP_134833939.1">
    <property type="nucleotide sequence ID" value="NZ_SATR01000002.1"/>
</dbReference>
<name>A0A4Y8WLH9_9VIBR</name>